<proteinExistence type="predicted"/>
<dbReference type="AlphaFoldDB" id="A0A8H8P575"/>
<dbReference type="Pfam" id="PF03732">
    <property type="entry name" value="Retrotrans_gag"/>
    <property type="match status" value="1"/>
</dbReference>
<reference evidence="2" key="1">
    <citation type="submission" date="2020-05" db="EMBL/GenBank/DDBJ databases">
        <title>Evolutionary and genomic comparisons of hybrid uninucleate and nonhybrid Rhizoctonia fungi.</title>
        <authorList>
            <person name="Li C."/>
            <person name="Chen X."/>
        </authorList>
    </citation>
    <scope>NUCLEOTIDE SEQUENCE</scope>
    <source>
        <strain evidence="2">AG-1 IA</strain>
    </source>
</reference>
<dbReference type="KEGG" id="rsx:RhiXN_10450"/>
<feature type="domain" description="Retrotransposon gag" evidence="1">
    <location>
        <begin position="29"/>
        <end position="103"/>
    </location>
</feature>
<evidence type="ECO:0000259" key="1">
    <source>
        <dbReference type="Pfam" id="PF03732"/>
    </source>
</evidence>
<dbReference type="Proteomes" id="UP000650533">
    <property type="component" value="Chromosome 11"/>
</dbReference>
<accession>A0A8H8P575</accession>
<dbReference type="EMBL" id="CP059668">
    <property type="protein sequence ID" value="QRW24126.1"/>
    <property type="molecule type" value="Genomic_DNA"/>
</dbReference>
<evidence type="ECO:0000313" key="3">
    <source>
        <dbReference type="Proteomes" id="UP000650533"/>
    </source>
</evidence>
<evidence type="ECO:0000313" key="2">
    <source>
        <dbReference type="EMBL" id="QRW24126.1"/>
    </source>
</evidence>
<name>A0A8H8P575_9AGAM</name>
<dbReference type="RefSeq" id="XP_043184363.1">
    <property type="nucleotide sequence ID" value="XM_043330266.1"/>
</dbReference>
<dbReference type="InterPro" id="IPR005162">
    <property type="entry name" value="Retrotrans_gag_dom"/>
</dbReference>
<protein>
    <submittedName>
        <fullName evidence="2">Transposon Tf2-1 polyprotein</fullName>
    </submittedName>
</protein>
<organism evidence="2 3">
    <name type="scientific">Rhizoctonia solani</name>
    <dbReference type="NCBI Taxonomy" id="456999"/>
    <lineage>
        <taxon>Eukaryota</taxon>
        <taxon>Fungi</taxon>
        <taxon>Dikarya</taxon>
        <taxon>Basidiomycota</taxon>
        <taxon>Agaricomycotina</taxon>
        <taxon>Agaricomycetes</taxon>
        <taxon>Cantharellales</taxon>
        <taxon>Ceratobasidiaceae</taxon>
        <taxon>Rhizoctonia</taxon>
    </lineage>
</organism>
<sequence>MKMEMYFKEYPGTFTDKRKIRATLTNMGEGEPVKWASPLMQKHLSDEHHEYLTSWNAFKAAFLLNFSDPSKRDRAIREINSLKQTGSAQIYASSFNQGHYYTPSILKKGKTNNYRPTERFPAEIFLRRSQAETPLEPSEDSDEVYIMKGTNDTLSTYTSIEGIMDPIKTLIDSGSSQNFMDITFARNLKIPLIELHSPRTVIAIDGKEVEEKI</sequence>
<gene>
    <name evidence="2" type="ORF">RhiXN_10450</name>
</gene>
<dbReference type="GeneID" id="67032729"/>
<dbReference type="CDD" id="cd00303">
    <property type="entry name" value="retropepsin_like"/>
    <property type="match status" value="1"/>
</dbReference>